<sequence>MTDCNCSYIAILAVGAIGLYLLRKYFKGGQFTENVSARGKIAVVTGGNTGIGLETVKELNLRGAKVYMLCRSEQRASAAKTELVKNGCDASRLIYVNCDLGSKDNVKKCAAKLSQLESSIDILVNNAGVWAGGYEKTKDGHEVTWGTNHLGHFLLTELLLPLVEKAPEGRVVNVASLVHYQSTVIDLAKIDSNDGFDTTMAYNKSKLANVMHARELTRRLRSKGITSVTVNSLHPGVIATELLRDLGVGYKIFQIVFAFFMKSWKDGAQTSLYCALSSDLKGVSGKYYSDCARKTEAPLARDDLACKQLRHFKGGQFRERVSAKGKVAVVTGCNTGIGLETVRELNIRGAKV</sequence>
<comment type="caution">
    <text evidence="4">The sequence shown here is derived from an EMBL/GenBank/DDBJ whole genome shotgun (WGS) entry which is preliminary data.</text>
</comment>
<organism evidence="4 5">
    <name type="scientific">Pristionchus entomophagus</name>
    <dbReference type="NCBI Taxonomy" id="358040"/>
    <lineage>
        <taxon>Eukaryota</taxon>
        <taxon>Metazoa</taxon>
        <taxon>Ecdysozoa</taxon>
        <taxon>Nematoda</taxon>
        <taxon>Chromadorea</taxon>
        <taxon>Rhabditida</taxon>
        <taxon>Rhabditina</taxon>
        <taxon>Diplogasteromorpha</taxon>
        <taxon>Diplogasteroidea</taxon>
        <taxon>Neodiplogasteridae</taxon>
        <taxon>Pristionchus</taxon>
    </lineage>
</organism>
<keyword evidence="3" id="KW-0812">Transmembrane</keyword>
<dbReference type="PANTHER" id="PTHR43157">
    <property type="entry name" value="PHOSPHATIDYLINOSITOL-GLYCAN BIOSYNTHESIS CLASS F PROTEIN-RELATED"/>
    <property type="match status" value="1"/>
</dbReference>
<evidence type="ECO:0008006" key="6">
    <source>
        <dbReference type="Google" id="ProtNLM"/>
    </source>
</evidence>
<dbReference type="Gene3D" id="3.40.50.720">
    <property type="entry name" value="NAD(P)-binding Rossmann-like Domain"/>
    <property type="match status" value="2"/>
</dbReference>
<dbReference type="Proteomes" id="UP001432027">
    <property type="component" value="Unassembled WGS sequence"/>
</dbReference>
<evidence type="ECO:0000256" key="1">
    <source>
        <dbReference type="ARBA" id="ARBA00023002"/>
    </source>
</evidence>
<dbReference type="InterPro" id="IPR036291">
    <property type="entry name" value="NAD(P)-bd_dom_sf"/>
</dbReference>
<dbReference type="PRINTS" id="PR00081">
    <property type="entry name" value="GDHRDH"/>
</dbReference>
<keyword evidence="5" id="KW-1185">Reference proteome</keyword>
<feature type="non-terminal residue" evidence="4">
    <location>
        <position position="352"/>
    </location>
</feature>
<accession>A0AAV5SVS7</accession>
<keyword evidence="1" id="KW-0560">Oxidoreductase</keyword>
<dbReference type="PRINTS" id="PR00080">
    <property type="entry name" value="SDRFAMILY"/>
</dbReference>
<protein>
    <recommendedName>
        <fullName evidence="6">Dehydrogenase</fullName>
    </recommendedName>
</protein>
<gene>
    <name evidence="4" type="ORF">PENTCL1PPCAC_9637</name>
</gene>
<dbReference type="EMBL" id="BTSX01000003">
    <property type="protein sequence ID" value="GMS87462.1"/>
    <property type="molecule type" value="Genomic_DNA"/>
</dbReference>
<reference evidence="4" key="1">
    <citation type="submission" date="2023-10" db="EMBL/GenBank/DDBJ databases">
        <title>Genome assembly of Pristionchus species.</title>
        <authorList>
            <person name="Yoshida K."/>
            <person name="Sommer R.J."/>
        </authorList>
    </citation>
    <scope>NUCLEOTIDE SEQUENCE</scope>
    <source>
        <strain evidence="4">RS0144</strain>
    </source>
</reference>
<proteinExistence type="inferred from homology"/>
<keyword evidence="3" id="KW-0472">Membrane</keyword>
<dbReference type="PANTHER" id="PTHR43157:SF31">
    <property type="entry name" value="PHOSPHATIDYLINOSITOL-GLYCAN BIOSYNTHESIS CLASS F PROTEIN"/>
    <property type="match status" value="1"/>
</dbReference>
<comment type="similarity">
    <text evidence="2">Belongs to the short-chain dehydrogenases/reductases (SDR) family.</text>
</comment>
<keyword evidence="3" id="KW-1133">Transmembrane helix</keyword>
<name>A0AAV5SVS7_9BILA</name>
<evidence type="ECO:0000256" key="2">
    <source>
        <dbReference type="RuleBase" id="RU000363"/>
    </source>
</evidence>
<dbReference type="InterPro" id="IPR002347">
    <property type="entry name" value="SDR_fam"/>
</dbReference>
<dbReference type="SUPFAM" id="SSF51735">
    <property type="entry name" value="NAD(P)-binding Rossmann-fold domains"/>
    <property type="match status" value="2"/>
</dbReference>
<dbReference type="CDD" id="cd05327">
    <property type="entry name" value="retinol-DH_like_SDR_c_like"/>
    <property type="match status" value="1"/>
</dbReference>
<dbReference type="AlphaFoldDB" id="A0AAV5SVS7"/>
<feature type="transmembrane region" description="Helical" evidence="3">
    <location>
        <begin position="6"/>
        <end position="22"/>
    </location>
</feature>
<dbReference type="GO" id="GO:0016491">
    <property type="term" value="F:oxidoreductase activity"/>
    <property type="evidence" value="ECO:0007669"/>
    <property type="project" value="UniProtKB-KW"/>
</dbReference>
<evidence type="ECO:0000256" key="3">
    <source>
        <dbReference type="SAM" id="Phobius"/>
    </source>
</evidence>
<evidence type="ECO:0000313" key="5">
    <source>
        <dbReference type="Proteomes" id="UP001432027"/>
    </source>
</evidence>
<evidence type="ECO:0000313" key="4">
    <source>
        <dbReference type="EMBL" id="GMS87462.1"/>
    </source>
</evidence>
<dbReference type="Pfam" id="PF00106">
    <property type="entry name" value="adh_short"/>
    <property type="match status" value="1"/>
</dbReference>